<dbReference type="InterPro" id="IPR037185">
    <property type="entry name" value="EmrE-like"/>
</dbReference>
<feature type="transmembrane region" description="Helical" evidence="5">
    <location>
        <begin position="107"/>
        <end position="125"/>
    </location>
</feature>
<evidence type="ECO:0000256" key="5">
    <source>
        <dbReference type="SAM" id="Phobius"/>
    </source>
</evidence>
<reference evidence="6" key="1">
    <citation type="journal article" date="2020" name="J. Eukaryot. Microbiol.">
        <title>De novo Sequencing, Assembly and Annotation of the Transcriptome for the Free-Living Testate Amoeba Arcella intermedia.</title>
        <authorList>
            <person name="Ribeiro G.M."/>
            <person name="Porfirio-Sousa A.L."/>
            <person name="Maurer-Alcala X.X."/>
            <person name="Katz L.A."/>
            <person name="Lahr D.J.G."/>
        </authorList>
    </citation>
    <scope>NUCLEOTIDE SEQUENCE</scope>
</reference>
<organism evidence="6">
    <name type="scientific">Arcella intermedia</name>
    <dbReference type="NCBI Taxonomy" id="1963864"/>
    <lineage>
        <taxon>Eukaryota</taxon>
        <taxon>Amoebozoa</taxon>
        <taxon>Tubulinea</taxon>
        <taxon>Elardia</taxon>
        <taxon>Arcellinida</taxon>
        <taxon>Sphaerothecina</taxon>
        <taxon>Arcellidae</taxon>
        <taxon>Arcella</taxon>
    </lineage>
</organism>
<evidence type="ECO:0000256" key="2">
    <source>
        <dbReference type="ARBA" id="ARBA00022692"/>
    </source>
</evidence>
<feature type="transmembrane region" description="Helical" evidence="5">
    <location>
        <begin position="6"/>
        <end position="24"/>
    </location>
</feature>
<dbReference type="GO" id="GO:0015165">
    <property type="term" value="F:pyrimidine nucleotide-sugar transmembrane transporter activity"/>
    <property type="evidence" value="ECO:0007669"/>
    <property type="project" value="InterPro"/>
</dbReference>
<evidence type="ECO:0000256" key="4">
    <source>
        <dbReference type="ARBA" id="ARBA00023136"/>
    </source>
</evidence>
<sequence length="230" mass="26076">MSNNLIFYNSVVFGVAEMRVLYNFRIFTSGLLTQWVFGRPLGYRKWLAIVILFVGCVVCQWKSIGEYSMIVPFLLMFLQCFTSSLGGVSNDYLMKKDRETSIHVQNFYLYLFNFITNSIASVHSGKVADLTRLFGGYTGMTFVVIIMFTLVGLSTSWFLKNLSAMLKEFASAAEMITIAILSTLLFSTSTQISWELFLSIFLVCSAGYIYNTEPQQKSPPDIEEGKKLDK</sequence>
<feature type="transmembrane region" description="Helical" evidence="5">
    <location>
        <begin position="69"/>
        <end position="86"/>
    </location>
</feature>
<keyword evidence="3 5" id="KW-1133">Transmembrane helix</keyword>
<dbReference type="EMBL" id="GIBP01006807">
    <property type="protein sequence ID" value="NDV35776.1"/>
    <property type="molecule type" value="Transcribed_RNA"/>
</dbReference>
<dbReference type="SUPFAM" id="SSF103481">
    <property type="entry name" value="Multidrug resistance efflux transporter EmrE"/>
    <property type="match status" value="1"/>
</dbReference>
<feature type="transmembrane region" description="Helical" evidence="5">
    <location>
        <begin position="137"/>
        <end position="159"/>
    </location>
</feature>
<evidence type="ECO:0000256" key="3">
    <source>
        <dbReference type="ARBA" id="ARBA00022989"/>
    </source>
</evidence>
<evidence type="ECO:0000256" key="1">
    <source>
        <dbReference type="ARBA" id="ARBA00004141"/>
    </source>
</evidence>
<proteinExistence type="predicted"/>
<feature type="transmembrane region" description="Helical" evidence="5">
    <location>
        <begin position="166"/>
        <end position="186"/>
    </location>
</feature>
<dbReference type="PANTHER" id="PTHR10231">
    <property type="entry name" value="NUCLEOTIDE-SUGAR TRANSMEMBRANE TRANSPORTER"/>
    <property type="match status" value="1"/>
</dbReference>
<dbReference type="AlphaFoldDB" id="A0A6B2LFG2"/>
<accession>A0A6B2LFG2</accession>
<evidence type="ECO:0008006" key="7">
    <source>
        <dbReference type="Google" id="ProtNLM"/>
    </source>
</evidence>
<evidence type="ECO:0000313" key="6">
    <source>
        <dbReference type="EMBL" id="NDV35776.1"/>
    </source>
</evidence>
<protein>
    <recommendedName>
        <fullName evidence="7">Sugar phosphate transporter domain-containing protein</fullName>
    </recommendedName>
</protein>
<keyword evidence="4 5" id="KW-0472">Membrane</keyword>
<name>A0A6B2LFG2_9EUKA</name>
<dbReference type="InterPro" id="IPR007271">
    <property type="entry name" value="Nuc_sug_transpt"/>
</dbReference>
<keyword evidence="2 5" id="KW-0812">Transmembrane</keyword>
<dbReference type="Pfam" id="PF04142">
    <property type="entry name" value="Nuc_sug_transp"/>
    <property type="match status" value="1"/>
</dbReference>
<feature type="transmembrane region" description="Helical" evidence="5">
    <location>
        <begin position="45"/>
        <end position="63"/>
    </location>
</feature>
<dbReference type="GO" id="GO:0000139">
    <property type="term" value="C:Golgi membrane"/>
    <property type="evidence" value="ECO:0007669"/>
    <property type="project" value="InterPro"/>
</dbReference>
<comment type="subcellular location">
    <subcellularLocation>
        <location evidence="1">Membrane</location>
        <topology evidence="1">Multi-pass membrane protein</topology>
    </subcellularLocation>
</comment>